<name>Q6EUI1_ORYSJ</name>
<dbReference type="Proteomes" id="UP000000763">
    <property type="component" value="Chromosome 2"/>
</dbReference>
<gene>
    <name evidence="1" type="primary">OJ1001_D02.22</name>
</gene>
<dbReference type="AlphaFoldDB" id="Q6EUI1"/>
<protein>
    <submittedName>
        <fullName evidence="1">Uncharacterized protein</fullName>
    </submittedName>
</protein>
<reference evidence="2" key="1">
    <citation type="journal article" date="2005" name="Nature">
        <title>The map-based sequence of the rice genome.</title>
        <authorList>
            <consortium name="International rice genome sequencing project (IRGSP)"/>
            <person name="Matsumoto T."/>
            <person name="Wu J."/>
            <person name="Kanamori H."/>
            <person name="Katayose Y."/>
            <person name="Fujisawa M."/>
            <person name="Namiki N."/>
            <person name="Mizuno H."/>
            <person name="Yamamoto K."/>
            <person name="Antonio B.A."/>
            <person name="Baba T."/>
            <person name="Sakata K."/>
            <person name="Nagamura Y."/>
            <person name="Aoki H."/>
            <person name="Arikawa K."/>
            <person name="Arita K."/>
            <person name="Bito T."/>
            <person name="Chiden Y."/>
            <person name="Fujitsuka N."/>
            <person name="Fukunaka R."/>
            <person name="Hamada M."/>
            <person name="Harada C."/>
            <person name="Hayashi A."/>
            <person name="Hijishita S."/>
            <person name="Honda M."/>
            <person name="Hosokawa S."/>
            <person name="Ichikawa Y."/>
            <person name="Idonuma A."/>
            <person name="Iijima M."/>
            <person name="Ikeda M."/>
            <person name="Ikeno M."/>
            <person name="Ito K."/>
            <person name="Ito S."/>
            <person name="Ito T."/>
            <person name="Ito Y."/>
            <person name="Ito Y."/>
            <person name="Iwabuchi A."/>
            <person name="Kamiya K."/>
            <person name="Karasawa W."/>
            <person name="Kurita K."/>
            <person name="Katagiri S."/>
            <person name="Kikuta A."/>
            <person name="Kobayashi H."/>
            <person name="Kobayashi N."/>
            <person name="Machita K."/>
            <person name="Maehara T."/>
            <person name="Masukawa M."/>
            <person name="Mizubayashi T."/>
            <person name="Mukai Y."/>
            <person name="Nagasaki H."/>
            <person name="Nagata Y."/>
            <person name="Naito S."/>
            <person name="Nakashima M."/>
            <person name="Nakama Y."/>
            <person name="Nakamichi Y."/>
            <person name="Nakamura M."/>
            <person name="Meguro A."/>
            <person name="Negishi M."/>
            <person name="Ohta I."/>
            <person name="Ohta T."/>
            <person name="Okamoto M."/>
            <person name="Ono N."/>
            <person name="Saji S."/>
            <person name="Sakaguchi M."/>
            <person name="Sakai K."/>
            <person name="Shibata M."/>
            <person name="Shimokawa T."/>
            <person name="Song J."/>
            <person name="Takazaki Y."/>
            <person name="Terasawa K."/>
            <person name="Tsugane M."/>
            <person name="Tsuji K."/>
            <person name="Ueda S."/>
            <person name="Waki K."/>
            <person name="Yamagata H."/>
            <person name="Yamamoto M."/>
            <person name="Yamamoto S."/>
            <person name="Yamane H."/>
            <person name="Yoshiki S."/>
            <person name="Yoshihara R."/>
            <person name="Yukawa K."/>
            <person name="Zhong H."/>
            <person name="Yano M."/>
            <person name="Yuan Q."/>
            <person name="Ouyang S."/>
            <person name="Liu J."/>
            <person name="Jones K.M."/>
            <person name="Gansberger K."/>
            <person name="Moffat K."/>
            <person name="Hill J."/>
            <person name="Bera J."/>
            <person name="Fadrosh D."/>
            <person name="Jin S."/>
            <person name="Johri S."/>
            <person name="Kim M."/>
            <person name="Overton L."/>
            <person name="Reardon M."/>
            <person name="Tsitrin T."/>
            <person name="Vuong H."/>
            <person name="Weaver B."/>
            <person name="Ciecko A."/>
            <person name="Tallon L."/>
            <person name="Jackson J."/>
            <person name="Pai G."/>
            <person name="Aken S.V."/>
            <person name="Utterback T."/>
            <person name="Reidmuller S."/>
            <person name="Feldblyum T."/>
            <person name="Hsiao J."/>
            <person name="Zismann V."/>
            <person name="Iobst S."/>
            <person name="de Vazeille A.R."/>
            <person name="Buell C.R."/>
            <person name="Ying K."/>
            <person name="Li Y."/>
            <person name="Lu T."/>
            <person name="Huang Y."/>
            <person name="Zhao Q."/>
            <person name="Feng Q."/>
            <person name="Zhang L."/>
            <person name="Zhu J."/>
            <person name="Weng Q."/>
            <person name="Mu J."/>
            <person name="Lu Y."/>
            <person name="Fan D."/>
            <person name="Liu Y."/>
            <person name="Guan J."/>
            <person name="Zhang Y."/>
            <person name="Yu S."/>
            <person name="Liu X."/>
            <person name="Zhang Y."/>
            <person name="Hong G."/>
            <person name="Han B."/>
            <person name="Choisne N."/>
            <person name="Demange N."/>
            <person name="Orjeda G."/>
            <person name="Samain S."/>
            <person name="Cattolico L."/>
            <person name="Pelletier E."/>
            <person name="Couloux A."/>
            <person name="Segurens B."/>
            <person name="Wincker P."/>
            <person name="D'Hont A."/>
            <person name="Scarpelli C."/>
            <person name="Weissenbach J."/>
            <person name="Salanoubat M."/>
            <person name="Quetier F."/>
            <person name="Yu Y."/>
            <person name="Kim H.R."/>
            <person name="Rambo T."/>
            <person name="Currie J."/>
            <person name="Collura K."/>
            <person name="Luo M."/>
            <person name="Yang T."/>
            <person name="Ammiraju J.S.S."/>
            <person name="Engler F."/>
            <person name="Soderlund C."/>
            <person name="Wing R.A."/>
            <person name="Palmer L.E."/>
            <person name="de la Bastide M."/>
            <person name="Spiegel L."/>
            <person name="Nascimento L."/>
            <person name="Zutavern T."/>
            <person name="O'Shaughnessy A."/>
            <person name="Dike S."/>
            <person name="Dedhia N."/>
            <person name="Preston R."/>
            <person name="Balija V."/>
            <person name="McCombie W.R."/>
            <person name="Chow T."/>
            <person name="Chen H."/>
            <person name="Chung M."/>
            <person name="Chen C."/>
            <person name="Shaw J."/>
            <person name="Wu H."/>
            <person name="Hsiao K."/>
            <person name="Chao Y."/>
            <person name="Chu M."/>
            <person name="Cheng C."/>
            <person name="Hour A."/>
            <person name="Lee P."/>
            <person name="Lin S."/>
            <person name="Lin Y."/>
            <person name="Liou J."/>
            <person name="Liu S."/>
            <person name="Hsing Y."/>
            <person name="Raghuvanshi S."/>
            <person name="Mohanty A."/>
            <person name="Bharti A.K."/>
            <person name="Gaur A."/>
            <person name="Gupta V."/>
            <person name="Kumar D."/>
            <person name="Ravi V."/>
            <person name="Vij S."/>
            <person name="Kapur A."/>
            <person name="Khurana P."/>
            <person name="Khurana P."/>
            <person name="Khurana J.P."/>
            <person name="Tyagi A.K."/>
            <person name="Gaikwad K."/>
            <person name="Singh A."/>
            <person name="Dalal V."/>
            <person name="Srivastava S."/>
            <person name="Dixit A."/>
            <person name="Pal A.K."/>
            <person name="Ghazi I.A."/>
            <person name="Yadav M."/>
            <person name="Pandit A."/>
            <person name="Bhargava A."/>
            <person name="Sureshbabu K."/>
            <person name="Batra K."/>
            <person name="Sharma T.R."/>
            <person name="Mohapatra T."/>
            <person name="Singh N.K."/>
            <person name="Messing J."/>
            <person name="Nelson A.B."/>
            <person name="Fuks G."/>
            <person name="Kavchok S."/>
            <person name="Keizer G."/>
            <person name="Linton E."/>
            <person name="Llaca V."/>
            <person name="Song R."/>
            <person name="Tanyolac B."/>
            <person name="Young S."/>
            <person name="Ho-Il K."/>
            <person name="Hahn J.H."/>
            <person name="Sangsakoo G."/>
            <person name="Vanavichit A."/>
            <person name="de Mattos Luiz.A.T."/>
            <person name="Zimmer P.D."/>
            <person name="Malone G."/>
            <person name="Dellagostin O."/>
            <person name="de Oliveira A.C."/>
            <person name="Bevan M."/>
            <person name="Bancroft I."/>
            <person name="Minx P."/>
            <person name="Cordum H."/>
            <person name="Wilson R."/>
            <person name="Cheng Z."/>
            <person name="Jin W."/>
            <person name="Jiang J."/>
            <person name="Leong S.A."/>
            <person name="Iwama H."/>
            <person name="Gojobori T."/>
            <person name="Itoh T."/>
            <person name="Niimura Y."/>
            <person name="Fujii Y."/>
            <person name="Habara T."/>
            <person name="Sakai H."/>
            <person name="Sato Y."/>
            <person name="Wilson G."/>
            <person name="Kumar K."/>
            <person name="McCouch S."/>
            <person name="Juretic N."/>
            <person name="Hoen D."/>
            <person name="Wright S."/>
            <person name="Bruskiewich R."/>
            <person name="Bureau T."/>
            <person name="Miyao A."/>
            <person name="Hirochika H."/>
            <person name="Nishikawa T."/>
            <person name="Kadowaki K."/>
            <person name="Sugiura M."/>
            <person name="Burr B."/>
            <person name="Sasaki T."/>
        </authorList>
    </citation>
    <scope>NUCLEOTIDE SEQUENCE [LARGE SCALE GENOMIC DNA]</scope>
    <source>
        <strain evidence="2">cv. Nipponbare</strain>
    </source>
</reference>
<accession>Q6EUI1</accession>
<reference evidence="2" key="2">
    <citation type="journal article" date="2008" name="Nucleic Acids Res.">
        <title>The rice annotation project database (RAP-DB): 2008 update.</title>
        <authorList>
            <consortium name="The rice annotation project (RAP)"/>
        </authorList>
    </citation>
    <scope>GENOME REANNOTATION</scope>
    <source>
        <strain evidence="2">cv. Nipponbare</strain>
    </source>
</reference>
<organism evidence="1 2">
    <name type="scientific">Oryza sativa subsp. japonica</name>
    <name type="common">Rice</name>
    <dbReference type="NCBI Taxonomy" id="39947"/>
    <lineage>
        <taxon>Eukaryota</taxon>
        <taxon>Viridiplantae</taxon>
        <taxon>Streptophyta</taxon>
        <taxon>Embryophyta</taxon>
        <taxon>Tracheophyta</taxon>
        <taxon>Spermatophyta</taxon>
        <taxon>Magnoliopsida</taxon>
        <taxon>Liliopsida</taxon>
        <taxon>Poales</taxon>
        <taxon>Poaceae</taxon>
        <taxon>BOP clade</taxon>
        <taxon>Oryzoideae</taxon>
        <taxon>Oryzeae</taxon>
        <taxon>Oryzinae</taxon>
        <taxon>Oryza</taxon>
        <taxon>Oryza sativa</taxon>
    </lineage>
</organism>
<sequence length="124" mass="13949">MEIMKSPPEPQPVRPSQWRSDRAVDGLTGCFTALVWHLIILGKHPRLVTLGGCRLLDGLWRCYPVTSPRRLWRRPGAGCEWFGVHHLRSEGRTTLVIKALVVLSVGRLPPCPPLNEGGVRWLRG</sequence>
<dbReference type="EMBL" id="AP004037">
    <property type="protein sequence ID" value="BAD27688.1"/>
    <property type="molecule type" value="Genomic_DNA"/>
</dbReference>
<evidence type="ECO:0000313" key="2">
    <source>
        <dbReference type="Proteomes" id="UP000000763"/>
    </source>
</evidence>
<evidence type="ECO:0000313" key="1">
    <source>
        <dbReference type="EMBL" id="BAD27688.1"/>
    </source>
</evidence>
<proteinExistence type="predicted"/>